<feature type="compositionally biased region" description="Basic and acidic residues" evidence="1">
    <location>
        <begin position="331"/>
        <end position="341"/>
    </location>
</feature>
<proteinExistence type="predicted"/>
<reference evidence="2 3" key="1">
    <citation type="journal article" date="2015" name="Int. J. Syst. Evol. Microbiol.">
        <title>Sporolactobacillus shoreae sp. nov. and Sporolactobacillus spathodeae sp. nov., two spore-forming lactic acid bacteria isolated from tree barks in Thailand.</title>
        <authorList>
            <person name="Thamacharoensuk T."/>
            <person name="Kitahara M."/>
            <person name="Ohkuma M."/>
            <person name="Thongchul N."/>
            <person name="Tanasupawat S."/>
        </authorList>
    </citation>
    <scope>NUCLEOTIDE SEQUENCE [LARGE SCALE GENOMIC DNA]</scope>
    <source>
        <strain evidence="2 3">BK92</strain>
    </source>
</reference>
<dbReference type="OrthoDB" id="9765386at2"/>
<keyword evidence="3" id="KW-1185">Reference proteome</keyword>
<comment type="caution">
    <text evidence="2">The sequence shown here is derived from an EMBL/GenBank/DDBJ whole genome shotgun (WGS) entry which is preliminary data.</text>
</comment>
<sequence length="350" mass="40041">LYDQNYQEPTDCEGYNLIKYGFRYFTQYDFFRDVDALRHLTGNGYYQIFRDINGKVVDFGLIKPGCCEPLIDLDSGDLYYAISAVDNRLMQQTMYVHSSEILHFKYMRFGEVKGINPTELLKGSLDYDRQVRRISLKQLFGTNEGIIVAFETNMNEPEKKAVIDSVADFYKNNGGLLVQENGSKIDRFQRELVDTNLIDVDKVTRSRVAMVYTLPEHFLGDTGSSFATLEQLNLEYVTGNLVPALTQYERELDFKLLTPAQRRKGYHFKFDVRGLLRADTATRGAFYQLGIRNGWLHINDVRVAEGYPPDPSPMANKLWISGDLYPIDTPIADRKGGDSKSESNTTIETN</sequence>
<dbReference type="AlphaFoldDB" id="A0A4Z0GIB9"/>
<accession>A0A4Z0GIB9</accession>
<evidence type="ECO:0000313" key="2">
    <source>
        <dbReference type="EMBL" id="TGA95292.1"/>
    </source>
</evidence>
<dbReference type="Proteomes" id="UP000298347">
    <property type="component" value="Unassembled WGS sequence"/>
</dbReference>
<dbReference type="RefSeq" id="WP_135350183.1">
    <property type="nucleotide sequence ID" value="NZ_SRJD01000065.1"/>
</dbReference>
<dbReference type="InterPro" id="IPR006427">
    <property type="entry name" value="Portal_HK97"/>
</dbReference>
<dbReference type="NCBIfam" id="TIGR01537">
    <property type="entry name" value="portal_HK97"/>
    <property type="match status" value="1"/>
</dbReference>
<gene>
    <name evidence="2" type="ORF">E4665_18035</name>
</gene>
<evidence type="ECO:0000256" key="1">
    <source>
        <dbReference type="SAM" id="MobiDB-lite"/>
    </source>
</evidence>
<feature type="region of interest" description="Disordered" evidence="1">
    <location>
        <begin position="331"/>
        <end position="350"/>
    </location>
</feature>
<evidence type="ECO:0000313" key="3">
    <source>
        <dbReference type="Proteomes" id="UP000298347"/>
    </source>
</evidence>
<organism evidence="2 3">
    <name type="scientific">Sporolactobacillus shoreae</name>
    <dbReference type="NCBI Taxonomy" id="1465501"/>
    <lineage>
        <taxon>Bacteria</taxon>
        <taxon>Bacillati</taxon>
        <taxon>Bacillota</taxon>
        <taxon>Bacilli</taxon>
        <taxon>Bacillales</taxon>
        <taxon>Sporolactobacillaceae</taxon>
        <taxon>Sporolactobacillus</taxon>
    </lineage>
</organism>
<feature type="non-terminal residue" evidence="2">
    <location>
        <position position="1"/>
    </location>
</feature>
<name>A0A4Z0GIB9_9BACL</name>
<dbReference type="Pfam" id="PF04860">
    <property type="entry name" value="Phage_portal"/>
    <property type="match status" value="1"/>
</dbReference>
<dbReference type="InterPro" id="IPR006944">
    <property type="entry name" value="Phage/GTA_portal"/>
</dbReference>
<protein>
    <submittedName>
        <fullName evidence="2">Phage portal protein</fullName>
    </submittedName>
</protein>
<dbReference type="EMBL" id="SRJD01000065">
    <property type="protein sequence ID" value="TGA95292.1"/>
    <property type="molecule type" value="Genomic_DNA"/>
</dbReference>